<evidence type="ECO:0000256" key="6">
    <source>
        <dbReference type="SAM" id="SignalP"/>
    </source>
</evidence>
<name>A0A7U6JHI2_9GAMM</name>
<sequence length="387" mass="42316">MTARAMIATLILGLSANHQASAYVLDGSSWPDGKTTFHIGITNHGSANSPSGISWNTAFREAAGKWNAQSNFVFTVDENDPSNPCAGVGSYPQDGFRNGADFRPKVCNQVDGTEDDYGNKTLAVTVSYVFTSKPEEKVETDIFFNDAESWDIYDGAARASFDFRRVALHELGHVMGLGHEESNPAIMQPTIGDNYSLLADDIAGAQALYGTGSGPGDPPIRMSIEEPFNGDVKSGISNFRGWVVSKNPLVSLTLYRDGVLFDTLDHNGKRVDVGNQFPDYPGSANSGFSFTTNFGLLSAAQHQYRLVARDNQGNTLEKTVSFDVERFDNAWVGDDNLISLDNASTQISGSREIRINGMIHDGKEYQVILNWKKARQGFDIKEINRTQ</sequence>
<dbReference type="InterPro" id="IPR024079">
    <property type="entry name" value="MetalloPept_cat_dom_sf"/>
</dbReference>
<keyword evidence="4" id="KW-0862">Zinc</keyword>
<evidence type="ECO:0000256" key="5">
    <source>
        <dbReference type="ARBA" id="ARBA00023049"/>
    </source>
</evidence>
<evidence type="ECO:0000256" key="4">
    <source>
        <dbReference type="ARBA" id="ARBA00022833"/>
    </source>
</evidence>
<protein>
    <recommendedName>
        <fullName evidence="7">Peptidase metallopeptidase domain-containing protein</fullName>
    </recommendedName>
</protein>
<keyword evidence="6" id="KW-0732">Signal</keyword>
<dbReference type="GO" id="GO:0006508">
    <property type="term" value="P:proteolysis"/>
    <property type="evidence" value="ECO:0007669"/>
    <property type="project" value="UniProtKB-KW"/>
</dbReference>
<gene>
    <name evidence="8" type="ORF">TBH_C1423</name>
</gene>
<dbReference type="OrthoDB" id="733404at2"/>
<reference evidence="8 9" key="1">
    <citation type="journal article" date="2014" name="PLoS ONE">
        <title>Physiological and genomic features of a novel sulfur-oxidizing gammaproteobacterium belonging to a previously uncultivated symbiotic lineage isolated from a hydrothermal vent.</title>
        <authorList>
            <person name="Nunoura T."/>
            <person name="Takaki Y."/>
            <person name="Kazama H."/>
            <person name="Kakuta J."/>
            <person name="Shimamura S."/>
            <person name="Makita H."/>
            <person name="Hirai M."/>
            <person name="Miyazaki M."/>
            <person name="Takai K."/>
        </authorList>
    </citation>
    <scope>NUCLEOTIDE SEQUENCE [LARGE SCALE GENOMIC DNA]</scope>
    <source>
        <strain evidence="8 9">Hiromi1</strain>
    </source>
</reference>
<dbReference type="InterPro" id="IPR021190">
    <property type="entry name" value="Pept_M10A"/>
</dbReference>
<dbReference type="RefSeq" id="WP_082030644.1">
    <property type="nucleotide sequence ID" value="NZ_AP012273.1"/>
</dbReference>
<dbReference type="PRINTS" id="PR00138">
    <property type="entry name" value="MATRIXIN"/>
</dbReference>
<dbReference type="KEGG" id="tbn:TBH_C1423"/>
<dbReference type="PANTHER" id="PTHR10201">
    <property type="entry name" value="MATRIX METALLOPROTEINASE"/>
    <property type="match status" value="1"/>
</dbReference>
<dbReference type="GO" id="GO:0008270">
    <property type="term" value="F:zinc ion binding"/>
    <property type="evidence" value="ECO:0007669"/>
    <property type="project" value="InterPro"/>
</dbReference>
<dbReference type="SUPFAM" id="SSF55486">
    <property type="entry name" value="Metalloproteases ('zincins'), catalytic domain"/>
    <property type="match status" value="1"/>
</dbReference>
<dbReference type="PANTHER" id="PTHR10201:SF323">
    <property type="entry name" value="MATRIX METALLOPROTEINASE-21"/>
    <property type="match status" value="1"/>
</dbReference>
<keyword evidence="5" id="KW-0482">Metalloprotease</keyword>
<keyword evidence="9" id="KW-1185">Reference proteome</keyword>
<dbReference type="GO" id="GO:0030198">
    <property type="term" value="P:extracellular matrix organization"/>
    <property type="evidence" value="ECO:0007669"/>
    <property type="project" value="TreeGrafter"/>
</dbReference>
<dbReference type="Gene3D" id="3.40.390.10">
    <property type="entry name" value="Collagenase (Catalytic Domain)"/>
    <property type="match status" value="1"/>
</dbReference>
<evidence type="ECO:0000259" key="7">
    <source>
        <dbReference type="SMART" id="SM00235"/>
    </source>
</evidence>
<proteinExistence type="predicted"/>
<dbReference type="GO" id="GO:0030574">
    <property type="term" value="P:collagen catabolic process"/>
    <property type="evidence" value="ECO:0007669"/>
    <property type="project" value="TreeGrafter"/>
</dbReference>
<keyword evidence="1" id="KW-0645">Protease</keyword>
<keyword evidence="3" id="KW-0378">Hydrolase</keyword>
<evidence type="ECO:0000313" key="9">
    <source>
        <dbReference type="Proteomes" id="UP000031631"/>
    </source>
</evidence>
<keyword evidence="2" id="KW-0479">Metal-binding</keyword>
<dbReference type="InterPro" id="IPR001818">
    <property type="entry name" value="Pept_M10_metallopeptidase"/>
</dbReference>
<evidence type="ECO:0000256" key="2">
    <source>
        <dbReference type="ARBA" id="ARBA00022723"/>
    </source>
</evidence>
<feature type="chain" id="PRO_5030841757" description="Peptidase metallopeptidase domain-containing protein" evidence="6">
    <location>
        <begin position="21"/>
        <end position="387"/>
    </location>
</feature>
<accession>A0A7U6JHI2</accession>
<feature type="signal peptide" evidence="6">
    <location>
        <begin position="1"/>
        <end position="20"/>
    </location>
</feature>
<dbReference type="Proteomes" id="UP000031631">
    <property type="component" value="Chromosome"/>
</dbReference>
<dbReference type="Pfam" id="PF00413">
    <property type="entry name" value="Peptidase_M10"/>
    <property type="match status" value="1"/>
</dbReference>
<dbReference type="GO" id="GO:0031012">
    <property type="term" value="C:extracellular matrix"/>
    <property type="evidence" value="ECO:0007669"/>
    <property type="project" value="InterPro"/>
</dbReference>
<dbReference type="GO" id="GO:0004222">
    <property type="term" value="F:metalloendopeptidase activity"/>
    <property type="evidence" value="ECO:0007669"/>
    <property type="project" value="InterPro"/>
</dbReference>
<evidence type="ECO:0000313" key="8">
    <source>
        <dbReference type="EMBL" id="BAO44346.1"/>
    </source>
</evidence>
<evidence type="ECO:0000256" key="1">
    <source>
        <dbReference type="ARBA" id="ARBA00022670"/>
    </source>
</evidence>
<evidence type="ECO:0000256" key="3">
    <source>
        <dbReference type="ARBA" id="ARBA00022801"/>
    </source>
</evidence>
<dbReference type="InterPro" id="IPR006026">
    <property type="entry name" value="Peptidase_Metallo"/>
</dbReference>
<dbReference type="AlphaFoldDB" id="A0A7U6JHI2"/>
<feature type="domain" description="Peptidase metallopeptidase" evidence="7">
    <location>
        <begin position="26"/>
        <end position="211"/>
    </location>
</feature>
<dbReference type="SMART" id="SM00235">
    <property type="entry name" value="ZnMc"/>
    <property type="match status" value="1"/>
</dbReference>
<organism evidence="8 9">
    <name type="scientific">Thiolapillus brandeum</name>
    <dbReference type="NCBI Taxonomy" id="1076588"/>
    <lineage>
        <taxon>Bacteria</taxon>
        <taxon>Pseudomonadati</taxon>
        <taxon>Pseudomonadota</taxon>
        <taxon>Gammaproteobacteria</taxon>
        <taxon>Chromatiales</taxon>
        <taxon>Sedimenticolaceae</taxon>
        <taxon>Thiolapillus</taxon>
    </lineage>
</organism>
<dbReference type="EMBL" id="AP012273">
    <property type="protein sequence ID" value="BAO44346.1"/>
    <property type="molecule type" value="Genomic_DNA"/>
</dbReference>